<dbReference type="RefSeq" id="WP_131594085.1">
    <property type="nucleotide sequence ID" value="NZ_SJSL01000001.1"/>
</dbReference>
<dbReference type="OrthoDB" id="9811998at2"/>
<comment type="caution">
    <text evidence="3">The sequence shown here is derived from an EMBL/GenBank/DDBJ whole genome shotgun (WGS) entry which is preliminary data.</text>
</comment>
<dbReference type="EMBL" id="SJSL01000001">
    <property type="protein sequence ID" value="TCD03451.1"/>
    <property type="molecule type" value="Genomic_DNA"/>
</dbReference>
<dbReference type="Pfam" id="PF02630">
    <property type="entry name" value="SCO1-SenC"/>
    <property type="match status" value="1"/>
</dbReference>
<dbReference type="SUPFAM" id="SSF52833">
    <property type="entry name" value="Thioredoxin-like"/>
    <property type="match status" value="1"/>
</dbReference>
<dbReference type="InterPro" id="IPR003782">
    <property type="entry name" value="SCO1/SenC"/>
</dbReference>
<name>A0A4R0NQV5_9SPHI</name>
<organism evidence="3 4">
    <name type="scientific">Pedobacter psychroterrae</name>
    <dbReference type="NCBI Taxonomy" id="2530453"/>
    <lineage>
        <taxon>Bacteria</taxon>
        <taxon>Pseudomonadati</taxon>
        <taxon>Bacteroidota</taxon>
        <taxon>Sphingobacteriia</taxon>
        <taxon>Sphingobacteriales</taxon>
        <taxon>Sphingobacteriaceae</taxon>
        <taxon>Pedobacter</taxon>
    </lineage>
</organism>
<keyword evidence="2" id="KW-0812">Transmembrane</keyword>
<evidence type="ECO:0000256" key="1">
    <source>
        <dbReference type="ARBA" id="ARBA00010996"/>
    </source>
</evidence>
<sequence>MKEVSIKKILILVTILAVPGFLYYLLQSQGKNRYKPLPFYGPKEVASTFHAVRGEQIPDTIYHEIKGFEFLNQKGKTVTWENYKNKVLIFGLFYTQSGDKFSVIAANKSMQLLKAAYAKNDLIHFVSMTIDPGYDTPEVLSRYADSLSAGPDKWSLLTGDSTKQFSFINDQLLLDANQAYTDTGIKKYSYSNYFILVDPQHRIRGFYEAYNQETISKLDDEIKVLIAEVLRNTRDGR</sequence>
<dbReference type="InterPro" id="IPR036249">
    <property type="entry name" value="Thioredoxin-like_sf"/>
</dbReference>
<evidence type="ECO:0000256" key="2">
    <source>
        <dbReference type="SAM" id="Phobius"/>
    </source>
</evidence>
<evidence type="ECO:0000313" key="4">
    <source>
        <dbReference type="Proteomes" id="UP000293347"/>
    </source>
</evidence>
<evidence type="ECO:0000313" key="3">
    <source>
        <dbReference type="EMBL" id="TCD03451.1"/>
    </source>
</evidence>
<gene>
    <name evidence="3" type="ORF">EZ437_05640</name>
</gene>
<proteinExistence type="inferred from homology"/>
<dbReference type="Proteomes" id="UP000293347">
    <property type="component" value="Unassembled WGS sequence"/>
</dbReference>
<feature type="transmembrane region" description="Helical" evidence="2">
    <location>
        <begin position="6"/>
        <end position="26"/>
    </location>
</feature>
<dbReference type="AlphaFoldDB" id="A0A4R0NQV5"/>
<comment type="similarity">
    <text evidence="1">Belongs to the SCO1/2 family.</text>
</comment>
<keyword evidence="2" id="KW-1133">Transmembrane helix</keyword>
<protein>
    <submittedName>
        <fullName evidence="3">SCO family protein</fullName>
    </submittedName>
</protein>
<dbReference type="Gene3D" id="3.40.30.10">
    <property type="entry name" value="Glutaredoxin"/>
    <property type="match status" value="1"/>
</dbReference>
<keyword evidence="4" id="KW-1185">Reference proteome</keyword>
<accession>A0A4R0NQV5</accession>
<reference evidence="3 4" key="1">
    <citation type="submission" date="2019-02" db="EMBL/GenBank/DDBJ databases">
        <title>Pedobacter sp. RP-1-14 sp. nov., isolated from Arctic soil.</title>
        <authorList>
            <person name="Dahal R.H."/>
        </authorList>
    </citation>
    <scope>NUCLEOTIDE SEQUENCE [LARGE SCALE GENOMIC DNA]</scope>
    <source>
        <strain evidence="3 4">RP-1-14</strain>
    </source>
</reference>
<keyword evidence="2" id="KW-0472">Membrane</keyword>